<comment type="similarity">
    <text evidence="1">Belongs to the arrestin family.</text>
</comment>
<dbReference type="SUPFAM" id="SSF81296">
    <property type="entry name" value="E set domains"/>
    <property type="match status" value="2"/>
</dbReference>
<dbReference type="AlphaFoldDB" id="A0A9N9TIT8"/>
<dbReference type="GO" id="GO:0005737">
    <property type="term" value="C:cytoplasm"/>
    <property type="evidence" value="ECO:0007669"/>
    <property type="project" value="TreeGrafter"/>
</dbReference>
<evidence type="ECO:0000256" key="3">
    <source>
        <dbReference type="SAM" id="MobiDB-lite"/>
    </source>
</evidence>
<evidence type="ECO:0000259" key="4">
    <source>
        <dbReference type="SMART" id="SM01017"/>
    </source>
</evidence>
<dbReference type="Gene3D" id="2.60.40.840">
    <property type="match status" value="1"/>
</dbReference>
<dbReference type="PANTHER" id="PTHR11792:SF18">
    <property type="entry name" value="FI20035P1"/>
    <property type="match status" value="1"/>
</dbReference>
<dbReference type="GO" id="GO:0002031">
    <property type="term" value="P:G protein-coupled receptor internalization"/>
    <property type="evidence" value="ECO:0007669"/>
    <property type="project" value="TreeGrafter"/>
</dbReference>
<dbReference type="Pfam" id="PF00339">
    <property type="entry name" value="Arrestin_N"/>
    <property type="match status" value="1"/>
</dbReference>
<dbReference type="SMART" id="SM01017">
    <property type="entry name" value="Arrestin_C"/>
    <property type="match status" value="1"/>
</dbReference>
<dbReference type="InterPro" id="IPR014756">
    <property type="entry name" value="Ig_E-set"/>
</dbReference>
<evidence type="ECO:0000313" key="6">
    <source>
        <dbReference type="Proteomes" id="UP001153712"/>
    </source>
</evidence>
<dbReference type="FunFam" id="2.60.40.840:FF:000004">
    <property type="entry name" value="Uncharacterized protein, isoform A"/>
    <property type="match status" value="1"/>
</dbReference>
<feature type="region of interest" description="Disordered" evidence="3">
    <location>
        <begin position="1"/>
        <end position="56"/>
    </location>
</feature>
<accession>A0A9N9TIT8</accession>
<gene>
    <name evidence="5" type="ORF">PHYEVI_LOCUS2661</name>
</gene>
<dbReference type="Pfam" id="PF02752">
    <property type="entry name" value="Arrestin_C"/>
    <property type="match status" value="1"/>
</dbReference>
<dbReference type="InterPro" id="IPR000698">
    <property type="entry name" value="Arrestin"/>
</dbReference>
<evidence type="ECO:0000256" key="1">
    <source>
        <dbReference type="ARBA" id="ARBA00005298"/>
    </source>
</evidence>
<reference evidence="5" key="1">
    <citation type="submission" date="2022-01" db="EMBL/GenBank/DDBJ databases">
        <authorList>
            <person name="King R."/>
        </authorList>
    </citation>
    <scope>NUCLEOTIDE SEQUENCE</scope>
</reference>
<dbReference type="Proteomes" id="UP001153712">
    <property type="component" value="Chromosome 12"/>
</dbReference>
<protein>
    <recommendedName>
        <fullName evidence="4">Arrestin C-terminal-like domain-containing protein</fullName>
    </recommendedName>
</protein>
<dbReference type="InterPro" id="IPR011022">
    <property type="entry name" value="Arrestin_C-like"/>
</dbReference>
<feature type="compositionally biased region" description="Basic and acidic residues" evidence="3">
    <location>
        <begin position="29"/>
        <end position="45"/>
    </location>
</feature>
<dbReference type="OrthoDB" id="6500995at2759"/>
<keyword evidence="2" id="KW-0716">Sensory transduction</keyword>
<dbReference type="InterPro" id="IPR014752">
    <property type="entry name" value="Arrestin-like_C"/>
</dbReference>
<organism evidence="5 6">
    <name type="scientific">Phyllotreta striolata</name>
    <name type="common">Striped flea beetle</name>
    <name type="synonym">Crioceris striolata</name>
    <dbReference type="NCBI Taxonomy" id="444603"/>
    <lineage>
        <taxon>Eukaryota</taxon>
        <taxon>Metazoa</taxon>
        <taxon>Ecdysozoa</taxon>
        <taxon>Arthropoda</taxon>
        <taxon>Hexapoda</taxon>
        <taxon>Insecta</taxon>
        <taxon>Pterygota</taxon>
        <taxon>Neoptera</taxon>
        <taxon>Endopterygota</taxon>
        <taxon>Coleoptera</taxon>
        <taxon>Polyphaga</taxon>
        <taxon>Cucujiformia</taxon>
        <taxon>Chrysomeloidea</taxon>
        <taxon>Chrysomelidae</taxon>
        <taxon>Galerucinae</taxon>
        <taxon>Alticini</taxon>
        <taxon>Phyllotreta</taxon>
    </lineage>
</organism>
<evidence type="ECO:0000313" key="5">
    <source>
        <dbReference type="EMBL" id="CAG9856235.1"/>
    </source>
</evidence>
<feature type="region of interest" description="Disordered" evidence="3">
    <location>
        <begin position="549"/>
        <end position="573"/>
    </location>
</feature>
<proteinExistence type="inferred from homology"/>
<dbReference type="PANTHER" id="PTHR11792">
    <property type="entry name" value="ARRESTIN"/>
    <property type="match status" value="1"/>
</dbReference>
<dbReference type="InterPro" id="IPR014753">
    <property type="entry name" value="Arrestin_N"/>
</dbReference>
<keyword evidence="6" id="KW-1185">Reference proteome</keyword>
<dbReference type="PRINTS" id="PR00309">
    <property type="entry name" value="ARRESTIN"/>
</dbReference>
<dbReference type="Gene3D" id="2.60.40.640">
    <property type="match status" value="1"/>
</dbReference>
<name>A0A9N9TIT8_PHYSR</name>
<dbReference type="InterPro" id="IPR011021">
    <property type="entry name" value="Arrestin-like_N"/>
</dbReference>
<evidence type="ECO:0000256" key="2">
    <source>
        <dbReference type="ARBA" id="ARBA00022606"/>
    </source>
</evidence>
<dbReference type="EMBL" id="OU900105">
    <property type="protein sequence ID" value="CAG9856235.1"/>
    <property type="molecule type" value="Genomic_DNA"/>
</dbReference>
<sequence length="573" mass="63514">MAGMMRTPGGMQRPTTIEDLPADEDVTSDEGKCDPDGKEEAEKPDGPSGQIPDGMSSQRVFKKVSPNQKLTLYLSSRDLVVSPEGIDRITGVLLVDPEFVEERKVYGQVTLTFRYGREDEEVMGLKFCNEAIMCLAQLYPPNPAMQETVTPLQEALMRRLGANAYPFSMEITPLAPPSVQLVPAKEYNGAPIGTSYDIRTYVDRVDEKLHRRSTIRMGIRVVQRAFAPPSPHMYVPGGASRTCRDRAKQHRKALLFGIKSAPLDTRCPKSEKESTNLHILGTMQNREMQVEVEKPAGKAAEDLGKGDFHGMEIDKTPEESFAKEKENVETRELPDRKMSEFYISCSGKRPSLAAYLAGVPAPKACTEKLYLLSEGKICLTASLNKAIYSHGENVNVTINIQNNSNKTVKRLKVFIVQYVDVCMFSNGKFKNVVASLNSKDDCPIYGGADFEKTYALMPMKSSTKNWIALEESYDKTGTSLASTVTSSLTNPDDRNVFAIYVSYYVKVKLLANRMGGDLSLKLPFTLMHTCCDFDQTEALSKVRPCTILDPQSPETADVATRSPDDVEPEKDGT</sequence>
<feature type="domain" description="Arrestin C-terminal-like" evidence="4">
    <location>
        <begin position="373"/>
        <end position="531"/>
    </location>
</feature>
<dbReference type="GO" id="GO:0001664">
    <property type="term" value="F:G protein-coupled receptor binding"/>
    <property type="evidence" value="ECO:0007669"/>
    <property type="project" value="TreeGrafter"/>
</dbReference>
<dbReference type="GO" id="GO:0007165">
    <property type="term" value="P:signal transduction"/>
    <property type="evidence" value="ECO:0007669"/>
    <property type="project" value="InterPro"/>
</dbReference>